<evidence type="ECO:0000256" key="5">
    <source>
        <dbReference type="SAM" id="MobiDB-lite"/>
    </source>
</evidence>
<dbReference type="InterPro" id="IPR001139">
    <property type="entry name" value="Glyco_hydro_30"/>
</dbReference>
<keyword evidence="4" id="KW-0326">Glycosidase</keyword>
<evidence type="ECO:0000256" key="3">
    <source>
        <dbReference type="ARBA" id="ARBA00022801"/>
    </source>
</evidence>
<evidence type="ECO:0000256" key="4">
    <source>
        <dbReference type="RuleBase" id="RU361188"/>
    </source>
</evidence>
<dbReference type="PANTHER" id="PTHR11069:SF23">
    <property type="entry name" value="LYSOSOMAL ACID GLUCOSYLCERAMIDASE"/>
    <property type="match status" value="1"/>
</dbReference>
<dbReference type="GO" id="GO:0006680">
    <property type="term" value="P:glucosylceramide catabolic process"/>
    <property type="evidence" value="ECO:0007669"/>
    <property type="project" value="TreeGrafter"/>
</dbReference>
<evidence type="ECO:0000259" key="7">
    <source>
        <dbReference type="Pfam" id="PF02055"/>
    </source>
</evidence>
<dbReference type="InterPro" id="IPR033453">
    <property type="entry name" value="Glyco_hydro_30_TIM-barrel"/>
</dbReference>
<evidence type="ECO:0000313" key="9">
    <source>
        <dbReference type="Proteomes" id="UP000245884"/>
    </source>
</evidence>
<keyword evidence="9" id="KW-1185">Reference proteome</keyword>
<gene>
    <name evidence="8" type="ORF">BDZ90DRAFT_265421</name>
</gene>
<dbReference type="Pfam" id="PF02055">
    <property type="entry name" value="Glyco_hydro_30"/>
    <property type="match status" value="1"/>
</dbReference>
<evidence type="ECO:0000256" key="1">
    <source>
        <dbReference type="ARBA" id="ARBA00005382"/>
    </source>
</evidence>
<dbReference type="OrthoDB" id="2160638at2759"/>
<feature type="domain" description="Glycosyl hydrolase family 30 TIM-barrel" evidence="7">
    <location>
        <begin position="94"/>
        <end position="267"/>
    </location>
</feature>
<dbReference type="GO" id="GO:0016020">
    <property type="term" value="C:membrane"/>
    <property type="evidence" value="ECO:0007669"/>
    <property type="project" value="GOC"/>
</dbReference>
<proteinExistence type="inferred from homology"/>
<comment type="similarity">
    <text evidence="1 4">Belongs to the glycosyl hydrolase 30 family.</text>
</comment>
<dbReference type="STRING" id="1569628.A0A316URW7"/>
<dbReference type="Proteomes" id="UP000245884">
    <property type="component" value="Unassembled WGS sequence"/>
</dbReference>
<dbReference type="EMBL" id="KZ819674">
    <property type="protein sequence ID" value="PWN25875.1"/>
    <property type="molecule type" value="Genomic_DNA"/>
</dbReference>
<organism evidence="8 9">
    <name type="scientific">Jaminaea rosea</name>
    <dbReference type="NCBI Taxonomy" id="1569628"/>
    <lineage>
        <taxon>Eukaryota</taxon>
        <taxon>Fungi</taxon>
        <taxon>Dikarya</taxon>
        <taxon>Basidiomycota</taxon>
        <taxon>Ustilaginomycotina</taxon>
        <taxon>Exobasidiomycetes</taxon>
        <taxon>Microstromatales</taxon>
        <taxon>Microstromatales incertae sedis</taxon>
        <taxon>Jaminaea</taxon>
    </lineage>
</organism>
<keyword evidence="3 4" id="KW-0378">Hydrolase</keyword>
<feature type="compositionally biased region" description="Polar residues" evidence="5">
    <location>
        <begin position="426"/>
        <end position="445"/>
    </location>
</feature>
<dbReference type="InterPro" id="IPR017853">
    <property type="entry name" value="GH"/>
</dbReference>
<feature type="region of interest" description="Disordered" evidence="5">
    <location>
        <begin position="426"/>
        <end position="458"/>
    </location>
</feature>
<evidence type="ECO:0000256" key="2">
    <source>
        <dbReference type="ARBA" id="ARBA00022729"/>
    </source>
</evidence>
<dbReference type="RefSeq" id="XP_025360487.1">
    <property type="nucleotide sequence ID" value="XM_025508667.1"/>
</dbReference>
<protein>
    <submittedName>
        <fullName evidence="8">Glycoside hydrolase</fullName>
    </submittedName>
</protein>
<reference evidence="8 9" key="1">
    <citation type="journal article" date="2018" name="Mol. Biol. Evol.">
        <title>Broad Genomic Sampling Reveals a Smut Pathogenic Ancestry of the Fungal Clade Ustilaginomycotina.</title>
        <authorList>
            <person name="Kijpornyongpan T."/>
            <person name="Mondo S.J."/>
            <person name="Barry K."/>
            <person name="Sandor L."/>
            <person name="Lee J."/>
            <person name="Lipzen A."/>
            <person name="Pangilinan J."/>
            <person name="LaButti K."/>
            <person name="Hainaut M."/>
            <person name="Henrissat B."/>
            <person name="Grigoriev I.V."/>
            <person name="Spatafora J.W."/>
            <person name="Aime M.C."/>
        </authorList>
    </citation>
    <scope>NUCLEOTIDE SEQUENCE [LARGE SCALE GENOMIC DNA]</scope>
    <source>
        <strain evidence="8 9">MCA 5214</strain>
    </source>
</reference>
<dbReference type="AlphaFoldDB" id="A0A316URW7"/>
<dbReference type="Gene3D" id="3.20.20.80">
    <property type="entry name" value="Glycosidases"/>
    <property type="match status" value="1"/>
</dbReference>
<sequence>MLSVKWTSLLSVLLVAAALADPAASSLVKRAKKIDAGGDTKAAAGTQIVLDTIFSTAWNYSTGDFPEKSINLTNGDAIIGIDVHDNRALQQMIGAGCGITDSASIALQAVKQANRDQYDELMRTFFDQSPEWAIEKGGAGLNIVRSPIGASDFATSVYSYDDTADDSPDTSLSLFTIDRAPKMWQTHMDIQKINARVKRMWAPWSPPDWMKYNGTVGSGQMIGGQLQPKYYDVYAKYLARSMQAIKQKLGSSPWQLSIQNEPMYLPDKYPGNKINATDAATIGGYTRQYLDAYGLKDVTLTAYDHNWDHAEYPTKVFDSTKAFDSVSWHCYGGDPSAQDDFNKAFPGRTTIMSECTRITQNNEEPWSNLRKSASQFLTEAIEHGTQAVVLWNCALTVDENGFTTPHLPNVCSNCAAPALLPQAMTGNAKIQSQTQPPSRRSGVTTDKSKASGKGPFGTHILPAYVPPGGPIDTHGKFRLTSDFSVLAHLSRAIRPRNREEQWAVRVGASTTEEANDFPDGERIKVQAYRTSIGSDGKRRWSLTLLQKHDHFLSGVYNDVTATIKFRGMVANVTLPVGLHTLTWVA</sequence>
<evidence type="ECO:0000313" key="8">
    <source>
        <dbReference type="EMBL" id="PWN25875.1"/>
    </source>
</evidence>
<feature type="signal peptide" evidence="6">
    <location>
        <begin position="1"/>
        <end position="25"/>
    </location>
</feature>
<accession>A0A316URW7</accession>
<dbReference type="PANTHER" id="PTHR11069">
    <property type="entry name" value="GLUCOSYLCERAMIDASE"/>
    <property type="match status" value="1"/>
</dbReference>
<evidence type="ECO:0000256" key="6">
    <source>
        <dbReference type="SAM" id="SignalP"/>
    </source>
</evidence>
<feature type="chain" id="PRO_5016464095" evidence="6">
    <location>
        <begin position="26"/>
        <end position="585"/>
    </location>
</feature>
<keyword evidence="2 6" id="KW-0732">Signal</keyword>
<dbReference type="GeneID" id="37030490"/>
<dbReference type="SUPFAM" id="SSF51445">
    <property type="entry name" value="(Trans)glycosidases"/>
    <property type="match status" value="1"/>
</dbReference>
<dbReference type="GO" id="GO:0004348">
    <property type="term" value="F:glucosylceramidase activity"/>
    <property type="evidence" value="ECO:0007669"/>
    <property type="project" value="InterPro"/>
</dbReference>
<name>A0A316URW7_9BASI</name>